<organism evidence="5 6">
    <name type="scientific">Blastopirellula marina</name>
    <dbReference type="NCBI Taxonomy" id="124"/>
    <lineage>
        <taxon>Bacteria</taxon>
        <taxon>Pseudomonadati</taxon>
        <taxon>Planctomycetota</taxon>
        <taxon>Planctomycetia</taxon>
        <taxon>Pirellulales</taxon>
        <taxon>Pirellulaceae</taxon>
        <taxon>Blastopirellula</taxon>
    </lineage>
</organism>
<sequence length="817" mass="90084">MKTLSVSTVLSRALLILGAFSLSACPALAEEPPAKIDFAHQIVPILRKHCTACHSAGKAEGGFSINDRESFLDDGMALPGDVDGSYFLELIESDDADMQMPPKDRPRVSAEEIALLKRWVTVDMPWEAGFTFGEKFYEPPLLPRRPELAAATGGRENPIDRIIDAYLAENEVARPEPIGDAQFLRRISLDLIGLPPTIEELEAFLADKSPDKREKAIDALLARDIDYADHWLSFWNDLLRNDYDGTGFITGGRSQITGWLYDSLRVNKPYDQFTRELIAPPTAESRGFIDGIKWRGEVSAGQTTAIQFSQNVSQSLLGINMKCASCHNSFVDQWKLADAYGLAAVYADKPLELHRCDKPTGEIAKAAWLFPELGNIDPDASQPERLKQLAALMTAPDNGRFTRTIVNRIWQRLMGRGVVHPLDSMQSRPWNEDLLDYLAVYLADEKYDLKQVMRLIATSQAYQSQTEVIADDSNDGGYVYRGPQAKRMTAEQFVDAVWRMSGAAPTVTDAKVNRLDTDQREQSSVELVAKWIWGDSANGGAIPPSGETIALVRQFDLAQAPESAVAAITCDNEFQLFVNRKEVAASTEWTELKSVSLTPYLKKGANELVVIAKNAGAGANPAGLYFQAKIDLKGGEAVTIATDENWGWTTAPKKDVITRQPLAEWAAGQKPATIVPALAVWTNSVGEPAKLALTGETPMVRAALMKGDFLMRALGRPNRDQVVSSRPDELTTLEAISLANGPEFDAALARGAKQLLARDWANSRELVDHVYLSLLSRHATDQEQTLLAEAIGEKPDPQSVQDMLWTVLMLPEFMIIR</sequence>
<gene>
    <name evidence="5" type="ORF">C5Y93_20125</name>
</gene>
<dbReference type="Proteomes" id="UP000237819">
    <property type="component" value="Unassembled WGS sequence"/>
</dbReference>
<dbReference type="Gene3D" id="2.60.120.260">
    <property type="entry name" value="Galactose-binding domain-like"/>
    <property type="match status" value="1"/>
</dbReference>
<evidence type="ECO:0000259" key="3">
    <source>
        <dbReference type="Pfam" id="PF07587"/>
    </source>
</evidence>
<dbReference type="EMBL" id="PUHZ01000020">
    <property type="protein sequence ID" value="PQO44271.1"/>
    <property type="molecule type" value="Genomic_DNA"/>
</dbReference>
<dbReference type="Pfam" id="PF07587">
    <property type="entry name" value="PSD1"/>
    <property type="match status" value="2"/>
</dbReference>
<feature type="domain" description="DUF1553" evidence="3">
    <location>
        <begin position="387"/>
        <end position="519"/>
    </location>
</feature>
<dbReference type="InterPro" id="IPR011429">
    <property type="entry name" value="Cyt_c_Planctomycete-type"/>
</dbReference>
<protein>
    <recommendedName>
        <fullName evidence="7">Cytochrome c domain-containing protein</fullName>
    </recommendedName>
</protein>
<dbReference type="InterPro" id="IPR022655">
    <property type="entry name" value="DUF1553"/>
</dbReference>
<evidence type="ECO:0000259" key="4">
    <source>
        <dbReference type="Pfam" id="PF07635"/>
    </source>
</evidence>
<keyword evidence="1" id="KW-0732">Signal</keyword>
<dbReference type="PROSITE" id="PS51257">
    <property type="entry name" value="PROKAR_LIPOPROTEIN"/>
    <property type="match status" value="1"/>
</dbReference>
<comment type="caution">
    <text evidence="5">The sequence shown here is derived from an EMBL/GenBank/DDBJ whole genome shotgun (WGS) entry which is preliminary data.</text>
</comment>
<dbReference type="PANTHER" id="PTHR35889:SF3">
    <property type="entry name" value="F-BOX DOMAIN-CONTAINING PROTEIN"/>
    <property type="match status" value="1"/>
</dbReference>
<proteinExistence type="predicted"/>
<dbReference type="PANTHER" id="PTHR35889">
    <property type="entry name" value="CYCLOINULO-OLIGOSACCHARIDE FRUCTANOTRANSFERASE-RELATED"/>
    <property type="match status" value="1"/>
</dbReference>
<dbReference type="RefSeq" id="WP_105337240.1">
    <property type="nucleotide sequence ID" value="NZ_PUHZ01000020.1"/>
</dbReference>
<feature type="domain" description="Cytochrome C Planctomycete-type" evidence="4">
    <location>
        <begin position="50"/>
        <end position="104"/>
    </location>
</feature>
<dbReference type="Pfam" id="PF07583">
    <property type="entry name" value="PSCyt2"/>
    <property type="match status" value="1"/>
</dbReference>
<name>A0A2S8GIX2_9BACT</name>
<dbReference type="Pfam" id="PF07635">
    <property type="entry name" value="PSCyt1"/>
    <property type="match status" value="1"/>
</dbReference>
<feature type="signal peptide" evidence="1">
    <location>
        <begin position="1"/>
        <end position="29"/>
    </location>
</feature>
<dbReference type="AlphaFoldDB" id="A0A2S8GIX2"/>
<accession>A0A2S8GIX2</accession>
<reference evidence="5 6" key="1">
    <citation type="submission" date="2018-02" db="EMBL/GenBank/DDBJ databases">
        <title>Comparative genomes isolates from brazilian mangrove.</title>
        <authorList>
            <person name="Araujo J.E."/>
            <person name="Taketani R.G."/>
            <person name="Silva M.C.P."/>
            <person name="Loureco M.V."/>
            <person name="Andreote F.D."/>
        </authorList>
    </citation>
    <scope>NUCLEOTIDE SEQUENCE [LARGE SCALE GENOMIC DNA]</scope>
    <source>
        <strain evidence="5 6">Nap-Phe MGV</strain>
    </source>
</reference>
<feature type="domain" description="DUF1553" evidence="3">
    <location>
        <begin position="710"/>
        <end position="789"/>
    </location>
</feature>
<dbReference type="InterPro" id="IPR011444">
    <property type="entry name" value="DUF1549"/>
</dbReference>
<evidence type="ECO:0000313" key="6">
    <source>
        <dbReference type="Proteomes" id="UP000237819"/>
    </source>
</evidence>
<feature type="chain" id="PRO_5015736211" description="Cytochrome c domain-containing protein" evidence="1">
    <location>
        <begin position="30"/>
        <end position="817"/>
    </location>
</feature>
<evidence type="ECO:0000256" key="1">
    <source>
        <dbReference type="SAM" id="SignalP"/>
    </source>
</evidence>
<feature type="domain" description="DUF1549" evidence="2">
    <location>
        <begin position="158"/>
        <end position="348"/>
    </location>
</feature>
<evidence type="ECO:0008006" key="7">
    <source>
        <dbReference type="Google" id="ProtNLM"/>
    </source>
</evidence>
<evidence type="ECO:0000313" key="5">
    <source>
        <dbReference type="EMBL" id="PQO44271.1"/>
    </source>
</evidence>
<evidence type="ECO:0000259" key="2">
    <source>
        <dbReference type="Pfam" id="PF07583"/>
    </source>
</evidence>
<dbReference type="OrthoDB" id="127107at2"/>